<dbReference type="EMBL" id="BARS01039504">
    <property type="protein sequence ID" value="GAG19669.1"/>
    <property type="molecule type" value="Genomic_DNA"/>
</dbReference>
<reference evidence="2" key="1">
    <citation type="journal article" date="2014" name="Front. Microbiol.">
        <title>High frequency of phylogenetically diverse reductive dehalogenase-homologous genes in deep subseafloor sedimentary metagenomes.</title>
        <authorList>
            <person name="Kawai M."/>
            <person name="Futagami T."/>
            <person name="Toyoda A."/>
            <person name="Takaki Y."/>
            <person name="Nishi S."/>
            <person name="Hori S."/>
            <person name="Arai W."/>
            <person name="Tsubouchi T."/>
            <person name="Morono Y."/>
            <person name="Uchiyama I."/>
            <person name="Ito T."/>
            <person name="Fujiyama A."/>
            <person name="Inagaki F."/>
            <person name="Takami H."/>
        </authorList>
    </citation>
    <scope>NUCLEOTIDE SEQUENCE</scope>
    <source>
        <strain evidence="2">Expedition CK06-06</strain>
    </source>
</reference>
<evidence type="ECO:0000313" key="2">
    <source>
        <dbReference type="EMBL" id="GAG19669.1"/>
    </source>
</evidence>
<feature type="region of interest" description="Disordered" evidence="1">
    <location>
        <begin position="1"/>
        <end position="30"/>
    </location>
</feature>
<evidence type="ECO:0000256" key="1">
    <source>
        <dbReference type="SAM" id="MobiDB-lite"/>
    </source>
</evidence>
<protein>
    <submittedName>
        <fullName evidence="2">Uncharacterized protein</fullName>
    </submittedName>
</protein>
<sequence length="70" mass="8304">LIQKPAKNGSCKTRRQKSIREQVHKAQGHKSIKDLTNKRMAKKNFFARQFDIRNSLFDIQYSVQSSPRKW</sequence>
<feature type="non-terminal residue" evidence="2">
    <location>
        <position position="1"/>
    </location>
</feature>
<accession>X0VMQ8</accession>
<gene>
    <name evidence="2" type="ORF">S01H1_60315</name>
</gene>
<proteinExistence type="predicted"/>
<organism evidence="2">
    <name type="scientific">marine sediment metagenome</name>
    <dbReference type="NCBI Taxonomy" id="412755"/>
    <lineage>
        <taxon>unclassified sequences</taxon>
        <taxon>metagenomes</taxon>
        <taxon>ecological metagenomes</taxon>
    </lineage>
</organism>
<comment type="caution">
    <text evidence="2">The sequence shown here is derived from an EMBL/GenBank/DDBJ whole genome shotgun (WGS) entry which is preliminary data.</text>
</comment>
<dbReference type="AlphaFoldDB" id="X0VMQ8"/>
<name>X0VMQ8_9ZZZZ</name>